<reference evidence="2 3" key="1">
    <citation type="submission" date="2018-09" db="EMBL/GenBank/DDBJ databases">
        <title>YIM 75507 draft genome.</title>
        <authorList>
            <person name="Tang S."/>
            <person name="Feng Y."/>
        </authorList>
    </citation>
    <scope>NUCLEOTIDE SEQUENCE [LARGE SCALE GENOMIC DNA]</scope>
    <source>
        <strain evidence="2 3">YIM 75507</strain>
    </source>
</reference>
<dbReference type="PANTHER" id="PTHR42695:SF5">
    <property type="entry name" value="GLUTAMINE AMIDOTRANSFERASE YLR126C-RELATED"/>
    <property type="match status" value="1"/>
</dbReference>
<dbReference type="InterPro" id="IPR017926">
    <property type="entry name" value="GATASE"/>
</dbReference>
<dbReference type="GO" id="GO:0005829">
    <property type="term" value="C:cytosol"/>
    <property type="evidence" value="ECO:0007669"/>
    <property type="project" value="TreeGrafter"/>
</dbReference>
<dbReference type="GO" id="GO:0016740">
    <property type="term" value="F:transferase activity"/>
    <property type="evidence" value="ECO:0007669"/>
    <property type="project" value="UniProtKB-KW"/>
</dbReference>
<keyword evidence="3" id="KW-1185">Reference proteome</keyword>
<feature type="domain" description="Glutamine amidotransferase" evidence="1">
    <location>
        <begin position="46"/>
        <end position="180"/>
    </location>
</feature>
<dbReference type="RefSeq" id="WP_119926809.1">
    <property type="nucleotide sequence ID" value="NZ_QZEY01000004.1"/>
</dbReference>
<dbReference type="EMBL" id="QZEY01000004">
    <property type="protein sequence ID" value="RJL32560.1"/>
    <property type="molecule type" value="Genomic_DNA"/>
</dbReference>
<dbReference type="Proteomes" id="UP000265768">
    <property type="component" value="Unassembled WGS sequence"/>
</dbReference>
<dbReference type="PANTHER" id="PTHR42695">
    <property type="entry name" value="GLUTAMINE AMIDOTRANSFERASE YLR126C-RELATED"/>
    <property type="match status" value="1"/>
</dbReference>
<dbReference type="Gene3D" id="3.40.50.880">
    <property type="match status" value="1"/>
</dbReference>
<dbReference type="InterPro" id="IPR044992">
    <property type="entry name" value="ChyE-like"/>
</dbReference>
<dbReference type="Pfam" id="PF00117">
    <property type="entry name" value="GATase"/>
    <property type="match status" value="1"/>
</dbReference>
<organism evidence="2 3">
    <name type="scientific">Bailinhaonella thermotolerans</name>
    <dbReference type="NCBI Taxonomy" id="1070861"/>
    <lineage>
        <taxon>Bacteria</taxon>
        <taxon>Bacillati</taxon>
        <taxon>Actinomycetota</taxon>
        <taxon>Actinomycetes</taxon>
        <taxon>Streptosporangiales</taxon>
        <taxon>Streptosporangiaceae</taxon>
        <taxon>Bailinhaonella</taxon>
    </lineage>
</organism>
<keyword evidence="2" id="KW-0808">Transferase</keyword>
<proteinExistence type="predicted"/>
<name>A0A3A4BE37_9ACTN</name>
<evidence type="ECO:0000259" key="1">
    <source>
        <dbReference type="Pfam" id="PF00117"/>
    </source>
</evidence>
<keyword evidence="2" id="KW-0315">Glutamine amidotransferase</keyword>
<dbReference type="InterPro" id="IPR029062">
    <property type="entry name" value="Class_I_gatase-like"/>
</dbReference>
<dbReference type="CDD" id="cd01741">
    <property type="entry name" value="GATase1_1"/>
    <property type="match status" value="1"/>
</dbReference>
<dbReference type="SUPFAM" id="SSF52317">
    <property type="entry name" value="Class I glutamine amidotransferase-like"/>
    <property type="match status" value="1"/>
</dbReference>
<dbReference type="AlphaFoldDB" id="A0A3A4BE37"/>
<accession>A0A3A4BE37</accession>
<comment type="caution">
    <text evidence="2">The sequence shown here is derived from an EMBL/GenBank/DDBJ whole genome shotgun (WGS) entry which is preliminary data.</text>
</comment>
<sequence length="234" mass="25008">MEPRILVIEHEADAHLGYFAEWLGLPCDIVRPYLGDPVPPAPEGAGLIVLGGEPSADEDDRYPWLRPTRALLRRAVEAEVPTLGICLGAQLLTLACGGEVRPGSHGLETGLLPVRRLPAADADPLMRGVPATALAVQWHKDAMTRLPEGAVPLATGDVYPAQAYRLGSCAWAVQFHPEATYDIYESWMAGGAHKVTAAGLDPQRVLAQVKQVTDTWRPLAAAFADAVRAAAASR</sequence>
<evidence type="ECO:0000313" key="3">
    <source>
        <dbReference type="Proteomes" id="UP000265768"/>
    </source>
</evidence>
<dbReference type="OrthoDB" id="5196541at2"/>
<gene>
    <name evidence="2" type="ORF">D5H75_13650</name>
</gene>
<protein>
    <submittedName>
        <fullName evidence="2">Type 1 glutamine amidotransferase</fullName>
    </submittedName>
</protein>
<evidence type="ECO:0000313" key="2">
    <source>
        <dbReference type="EMBL" id="RJL32560.1"/>
    </source>
</evidence>
<dbReference type="PROSITE" id="PS51273">
    <property type="entry name" value="GATASE_TYPE_1"/>
    <property type="match status" value="1"/>
</dbReference>